<reference evidence="2" key="2">
    <citation type="submission" date="2024-10" db="UniProtKB">
        <authorList>
            <consortium name="EnsemblProtists"/>
        </authorList>
    </citation>
    <scope>IDENTIFICATION</scope>
</reference>
<feature type="domain" description="Serine aminopeptidase S33" evidence="1">
    <location>
        <begin position="56"/>
        <end position="311"/>
    </location>
</feature>
<dbReference type="KEGG" id="ehx:EMIHUDRAFT_371617"/>
<dbReference type="eggNOG" id="KOG1455">
    <property type="taxonomic scope" value="Eukaryota"/>
</dbReference>
<dbReference type="RefSeq" id="XP_005763138.1">
    <property type="nucleotide sequence ID" value="XM_005763081.1"/>
</dbReference>
<dbReference type="AlphaFoldDB" id="A0A0D3IHU7"/>
<dbReference type="Proteomes" id="UP000013827">
    <property type="component" value="Unassembled WGS sequence"/>
</dbReference>
<dbReference type="OMA" id="RVFIFIQ"/>
<dbReference type="EnsemblProtists" id="EOD10709">
    <property type="protein sequence ID" value="EOD10709"/>
    <property type="gene ID" value="EMIHUDRAFT_358135"/>
</dbReference>
<dbReference type="KEGG" id="ehx:EMIHUDRAFT_358135"/>
<dbReference type="RefSeq" id="XP_005763261.1">
    <property type="nucleotide sequence ID" value="XM_005763204.1"/>
</dbReference>
<dbReference type="InterPro" id="IPR051044">
    <property type="entry name" value="MAG_DAG_Lipase"/>
</dbReference>
<reference evidence="3" key="1">
    <citation type="journal article" date="2013" name="Nature">
        <title>Pan genome of the phytoplankton Emiliania underpins its global distribution.</title>
        <authorList>
            <person name="Read B.A."/>
            <person name="Kegel J."/>
            <person name="Klute M.J."/>
            <person name="Kuo A."/>
            <person name="Lefebvre S.C."/>
            <person name="Maumus F."/>
            <person name="Mayer C."/>
            <person name="Miller J."/>
            <person name="Monier A."/>
            <person name="Salamov A."/>
            <person name="Young J."/>
            <person name="Aguilar M."/>
            <person name="Claverie J.M."/>
            <person name="Frickenhaus S."/>
            <person name="Gonzalez K."/>
            <person name="Herman E.K."/>
            <person name="Lin Y.C."/>
            <person name="Napier J."/>
            <person name="Ogata H."/>
            <person name="Sarno A.F."/>
            <person name="Shmutz J."/>
            <person name="Schroeder D."/>
            <person name="de Vargas C."/>
            <person name="Verret F."/>
            <person name="von Dassow P."/>
            <person name="Valentin K."/>
            <person name="Van de Peer Y."/>
            <person name="Wheeler G."/>
            <person name="Dacks J.B."/>
            <person name="Delwiche C.F."/>
            <person name="Dyhrman S.T."/>
            <person name="Glockner G."/>
            <person name="John U."/>
            <person name="Richards T."/>
            <person name="Worden A.Z."/>
            <person name="Zhang X."/>
            <person name="Grigoriev I.V."/>
            <person name="Allen A.E."/>
            <person name="Bidle K."/>
            <person name="Borodovsky M."/>
            <person name="Bowler C."/>
            <person name="Brownlee C."/>
            <person name="Cock J.M."/>
            <person name="Elias M."/>
            <person name="Gladyshev V.N."/>
            <person name="Groth M."/>
            <person name="Guda C."/>
            <person name="Hadaegh A."/>
            <person name="Iglesias-Rodriguez M.D."/>
            <person name="Jenkins J."/>
            <person name="Jones B.M."/>
            <person name="Lawson T."/>
            <person name="Leese F."/>
            <person name="Lindquist E."/>
            <person name="Lobanov A."/>
            <person name="Lomsadze A."/>
            <person name="Malik S.B."/>
            <person name="Marsh M.E."/>
            <person name="Mackinder L."/>
            <person name="Mock T."/>
            <person name="Mueller-Roeber B."/>
            <person name="Pagarete A."/>
            <person name="Parker M."/>
            <person name="Probert I."/>
            <person name="Quesneville H."/>
            <person name="Raines C."/>
            <person name="Rensing S.A."/>
            <person name="Riano-Pachon D.M."/>
            <person name="Richier S."/>
            <person name="Rokitta S."/>
            <person name="Shiraiwa Y."/>
            <person name="Soanes D.M."/>
            <person name="van der Giezen M."/>
            <person name="Wahlund T.M."/>
            <person name="Williams B."/>
            <person name="Wilson W."/>
            <person name="Wolfe G."/>
            <person name="Wurch L.L."/>
        </authorList>
    </citation>
    <scope>NUCLEOTIDE SEQUENCE</scope>
</reference>
<dbReference type="Pfam" id="PF12146">
    <property type="entry name" value="Hydrolase_4"/>
    <property type="match status" value="1"/>
</dbReference>
<dbReference type="GeneID" id="17256985"/>
<dbReference type="Gene3D" id="3.40.50.1820">
    <property type="entry name" value="alpha/beta hydrolase"/>
    <property type="match status" value="1"/>
</dbReference>
<evidence type="ECO:0000259" key="1">
    <source>
        <dbReference type="Pfam" id="PF12146"/>
    </source>
</evidence>
<dbReference type="InterPro" id="IPR029058">
    <property type="entry name" value="AB_hydrolase_fold"/>
</dbReference>
<dbReference type="EnsemblProtists" id="EOD10832">
    <property type="protein sequence ID" value="EOD10832"/>
    <property type="gene ID" value="EMIHUDRAFT_371617"/>
</dbReference>
<accession>A0A0D3IHU7</accession>
<proteinExistence type="predicted"/>
<protein>
    <recommendedName>
        <fullName evidence="1">Serine aminopeptidase S33 domain-containing protein</fullName>
    </recommendedName>
</protein>
<name>A0A0D3IHU7_EMIH1</name>
<dbReference type="GeneID" id="17256764"/>
<keyword evidence="3" id="KW-1185">Reference proteome</keyword>
<dbReference type="HOGENOM" id="CLU_026209_7_2_1"/>
<dbReference type="SUPFAM" id="SSF53474">
    <property type="entry name" value="alpha/beta-Hydrolases"/>
    <property type="match status" value="1"/>
</dbReference>
<dbReference type="STRING" id="2903.R1BMD5"/>
<evidence type="ECO:0000313" key="3">
    <source>
        <dbReference type="Proteomes" id="UP000013827"/>
    </source>
</evidence>
<organism evidence="2 3">
    <name type="scientific">Emiliania huxleyi (strain CCMP1516)</name>
    <dbReference type="NCBI Taxonomy" id="280463"/>
    <lineage>
        <taxon>Eukaryota</taxon>
        <taxon>Haptista</taxon>
        <taxon>Haptophyta</taxon>
        <taxon>Prymnesiophyceae</taxon>
        <taxon>Isochrysidales</taxon>
        <taxon>Noelaerhabdaceae</taxon>
        <taxon>Emiliania</taxon>
    </lineage>
</organism>
<sequence>MASSPARPPPPDAASLDRSRSPLVGAVRFSENFWFEAPSGGWRNAYSWLPPEPVPLRAVIILFHGYGEHALRYQPLGEAWAQQGLAVYAMDHARHGHNLDNTGFTGMRRLPFANLVGDAVGFIEYVHGRHAAAPFFLMGHSMGGLVALLAALRVQERHRSLGGFRGMVLSAPALRVGGQGLVPRHSVYSPAWQALTRLLDTLSAGFWPNTGAPTAQCTTTKGFGEANDADERHFGGMICAGWGVQFVDASEYALSRAAEVRCPFYICHGGADVVVLPAGTAALHARASTPAADKEKVVYPSLLHEALNEPQRHEVMEDMLRWVRSRL</sequence>
<dbReference type="PANTHER" id="PTHR11614">
    <property type="entry name" value="PHOSPHOLIPASE-RELATED"/>
    <property type="match status" value="1"/>
</dbReference>
<dbReference type="PaxDb" id="2903-EOD10709"/>
<dbReference type="InterPro" id="IPR022742">
    <property type="entry name" value="Hydrolase_4"/>
</dbReference>
<evidence type="ECO:0000313" key="2">
    <source>
        <dbReference type="EnsemblProtists" id="EOD10832"/>
    </source>
</evidence>